<dbReference type="Proteomes" id="UP001237156">
    <property type="component" value="Unassembled WGS sequence"/>
</dbReference>
<comment type="caution">
    <text evidence="1">The sequence shown here is derived from an EMBL/GenBank/DDBJ whole genome shotgun (WGS) entry which is preliminary data.</text>
</comment>
<evidence type="ECO:0000313" key="2">
    <source>
        <dbReference type="Proteomes" id="UP001237156"/>
    </source>
</evidence>
<name>A0AAW6RJ42_9BURK</name>
<reference evidence="1 2" key="1">
    <citation type="submission" date="2023-04" db="EMBL/GenBank/DDBJ databases">
        <title>Ottowia paracancer sp. nov., isolated from human stomach.</title>
        <authorList>
            <person name="Song Y."/>
        </authorList>
    </citation>
    <scope>NUCLEOTIDE SEQUENCE [LARGE SCALE GENOMIC DNA]</scope>
    <source>
        <strain evidence="1 2">10c7w1</strain>
    </source>
</reference>
<evidence type="ECO:0000313" key="1">
    <source>
        <dbReference type="EMBL" id="MDG9698271.1"/>
    </source>
</evidence>
<accession>A0AAW6RJ42</accession>
<dbReference type="AlphaFoldDB" id="A0AAW6RJ42"/>
<proteinExistence type="predicted"/>
<gene>
    <name evidence="1" type="ORF">QB898_00795</name>
</gene>
<organism evidence="1 2">
    <name type="scientific">Ottowia cancrivicina</name>
    <dbReference type="NCBI Taxonomy" id="3040346"/>
    <lineage>
        <taxon>Bacteria</taxon>
        <taxon>Pseudomonadati</taxon>
        <taxon>Pseudomonadota</taxon>
        <taxon>Betaproteobacteria</taxon>
        <taxon>Burkholderiales</taxon>
        <taxon>Comamonadaceae</taxon>
        <taxon>Ottowia</taxon>
    </lineage>
</organism>
<keyword evidence="2" id="KW-1185">Reference proteome</keyword>
<dbReference type="EMBL" id="JARVII010000001">
    <property type="protein sequence ID" value="MDG9698271.1"/>
    <property type="molecule type" value="Genomic_DNA"/>
</dbReference>
<protein>
    <submittedName>
        <fullName evidence="1">Uncharacterized protein</fullName>
    </submittedName>
</protein>
<sequence length="44" mass="4909">MEKPSFSGVLDWVKVETKTSSLKPVEYKHGKSNPGLMDEIQLCA</sequence>
<dbReference type="RefSeq" id="WP_279523413.1">
    <property type="nucleotide sequence ID" value="NZ_JARVII010000001.1"/>
</dbReference>